<dbReference type="RefSeq" id="WP_142040891.1">
    <property type="nucleotide sequence ID" value="NZ_JBHTGS010000001.1"/>
</dbReference>
<evidence type="ECO:0000256" key="2">
    <source>
        <dbReference type="SAM" id="Phobius"/>
    </source>
</evidence>
<evidence type="ECO:0000313" key="4">
    <source>
        <dbReference type="Proteomes" id="UP000317043"/>
    </source>
</evidence>
<organism evidence="3 4">
    <name type="scientific">Stackebrandtia endophytica</name>
    <dbReference type="NCBI Taxonomy" id="1496996"/>
    <lineage>
        <taxon>Bacteria</taxon>
        <taxon>Bacillati</taxon>
        <taxon>Actinomycetota</taxon>
        <taxon>Actinomycetes</taxon>
        <taxon>Glycomycetales</taxon>
        <taxon>Glycomycetaceae</taxon>
        <taxon>Stackebrandtia</taxon>
    </lineage>
</organism>
<sequence length="241" mass="25091">MTSPEQDPAAGAVTARLAHASTQYESMPDHVATRLDRVLDELPDLAAPEVPAAATPRAPWWRRRWGLSAATGAGVAIVFAGALVLTLPSDDAEMPTTADSNSSVQEEAAEPEMSGQSAPGDKSETDDDTFTGTDTTYLVTYSGHDYSADGLGYALTATAGAMQNIDTELEPLLSDPDKLATCLDGVRDRFGGTVTAVDFGTFEGDPTVVVVVHSDDGGAIVAQRPSCGDVGYDAYHAEPLG</sequence>
<keyword evidence="2" id="KW-0812">Transmembrane</keyword>
<dbReference type="Proteomes" id="UP000317043">
    <property type="component" value="Unassembled WGS sequence"/>
</dbReference>
<dbReference type="OrthoDB" id="5183505at2"/>
<name>A0A543AYR1_9ACTN</name>
<evidence type="ECO:0000256" key="1">
    <source>
        <dbReference type="SAM" id="MobiDB-lite"/>
    </source>
</evidence>
<feature type="transmembrane region" description="Helical" evidence="2">
    <location>
        <begin position="65"/>
        <end position="87"/>
    </location>
</feature>
<keyword evidence="2" id="KW-1133">Transmembrane helix</keyword>
<dbReference type="AlphaFoldDB" id="A0A543AYR1"/>
<gene>
    <name evidence="3" type="ORF">FB566_3221</name>
</gene>
<feature type="region of interest" description="Disordered" evidence="1">
    <location>
        <begin position="92"/>
        <end position="131"/>
    </location>
</feature>
<reference evidence="3 4" key="1">
    <citation type="submission" date="2019-06" db="EMBL/GenBank/DDBJ databases">
        <title>Sequencing the genomes of 1000 actinobacteria strains.</title>
        <authorList>
            <person name="Klenk H.-P."/>
        </authorList>
    </citation>
    <scope>NUCLEOTIDE SEQUENCE [LARGE SCALE GENOMIC DNA]</scope>
    <source>
        <strain evidence="3 4">DSM 45928</strain>
    </source>
</reference>
<dbReference type="EMBL" id="VFOW01000001">
    <property type="protein sequence ID" value="TQL77660.1"/>
    <property type="molecule type" value="Genomic_DNA"/>
</dbReference>
<protein>
    <submittedName>
        <fullName evidence="3">Uncharacterized protein</fullName>
    </submittedName>
</protein>
<comment type="caution">
    <text evidence="3">The sequence shown here is derived from an EMBL/GenBank/DDBJ whole genome shotgun (WGS) entry which is preliminary data.</text>
</comment>
<keyword evidence="2" id="KW-0472">Membrane</keyword>
<proteinExistence type="predicted"/>
<accession>A0A543AYR1</accession>
<keyword evidence="4" id="KW-1185">Reference proteome</keyword>
<evidence type="ECO:0000313" key="3">
    <source>
        <dbReference type="EMBL" id="TQL77660.1"/>
    </source>
</evidence>
<dbReference type="InParanoid" id="A0A543AYR1"/>